<dbReference type="PRINTS" id="PR00328">
    <property type="entry name" value="SAR1GTPBP"/>
</dbReference>
<dbReference type="Proteomes" id="UP001152320">
    <property type="component" value="Chromosome 16"/>
</dbReference>
<comment type="caution">
    <text evidence="6">The sequence shown here is derived from an EMBL/GenBank/DDBJ whole genome shotgun (WGS) entry which is preliminary data.</text>
</comment>
<evidence type="ECO:0000256" key="1">
    <source>
        <dbReference type="ARBA" id="ARBA00022741"/>
    </source>
</evidence>
<keyword evidence="2 3" id="KW-0342">GTP-binding</keyword>
<dbReference type="InterPro" id="IPR005225">
    <property type="entry name" value="Small_GTP-bd"/>
</dbReference>
<evidence type="ECO:0000313" key="7">
    <source>
        <dbReference type="Proteomes" id="UP001152320"/>
    </source>
</evidence>
<feature type="binding site" evidence="3">
    <location>
        <begin position="126"/>
        <end position="129"/>
    </location>
    <ligand>
        <name>GTP</name>
        <dbReference type="ChEBI" id="CHEBI:37565"/>
    </ligand>
</feature>
<feature type="compositionally biased region" description="Basic and acidic residues" evidence="5">
    <location>
        <begin position="214"/>
        <end position="238"/>
    </location>
</feature>
<dbReference type="NCBIfam" id="TIGR00231">
    <property type="entry name" value="small_GTP"/>
    <property type="match status" value="1"/>
</dbReference>
<dbReference type="SMART" id="SM00177">
    <property type="entry name" value="ARF"/>
    <property type="match status" value="1"/>
</dbReference>
<accession>A0A9Q1BHX8</accession>
<dbReference type="GO" id="GO:0005525">
    <property type="term" value="F:GTP binding"/>
    <property type="evidence" value="ECO:0007669"/>
    <property type="project" value="UniProtKB-KW"/>
</dbReference>
<dbReference type="Pfam" id="PF00025">
    <property type="entry name" value="Arf"/>
    <property type="match status" value="1"/>
</dbReference>
<protein>
    <submittedName>
        <fullName evidence="6">ADP-ribosylation factor-like protein 13B</fullName>
    </submittedName>
</protein>
<dbReference type="InterPro" id="IPR006689">
    <property type="entry name" value="Small_GTPase_ARF/SAR"/>
</dbReference>
<keyword evidence="4" id="KW-0460">Magnesium</keyword>
<keyword evidence="7" id="KW-1185">Reference proteome</keyword>
<dbReference type="SMART" id="SM00178">
    <property type="entry name" value="SAR"/>
    <property type="match status" value="1"/>
</dbReference>
<dbReference type="Gene3D" id="3.40.50.300">
    <property type="entry name" value="P-loop containing nucleotide triphosphate hydrolases"/>
    <property type="match status" value="1"/>
</dbReference>
<sequence>MAGCCSCFRKKKSPKRKVTLLLVGLDNAGKTTAIKGIQGESQDDVAPTVGFSSIELQLDNFEITVYDLGGGRKIRSIWQNYYAEVHGIIFVIDASAEDRLSECQETLETVLSQEYVKGKRVLILANKQDQEGALDEIDICDQLDLETMVNNSKCPCRVETCSAIQGSGKKVDKSLREGFRWLLQNISSDWEDLHTRVEEDMIVKKEAQAAARKARLERARKAREEREKREAEERKARGEEEEEQPNEDEDEENMQDPFKKVDSNYFAQQEKKKAAKQKKKKEKNGAVVVDVDGKGTGNGQVGVREDHPANNGQQTFVNNGYEEENNERINGQSNGENRVPQTSSEDVVDSTGRTEPDGSQETGEGTEPIKKEKKKKKGKKVKKKNKVGQMPIDGDEDTPAPSSPRPMNTPAWAAPPGQRSLFRASQRPTLETLPEQHSPRSSVLPPISGGSGRGGTLPEIRPTGAKPNSEEDEGVVT</sequence>
<feature type="binding site" evidence="3">
    <location>
        <position position="70"/>
    </location>
    <ligand>
        <name>GTP</name>
        <dbReference type="ChEBI" id="CHEBI:37565"/>
    </ligand>
</feature>
<dbReference type="FunFam" id="3.40.50.300:FF:000415">
    <property type="entry name" value="ADP-ribosylation factor-like GTPase 13B"/>
    <property type="match status" value="1"/>
</dbReference>
<organism evidence="6 7">
    <name type="scientific">Holothuria leucospilota</name>
    <name type="common">Black long sea cucumber</name>
    <name type="synonym">Mertensiothuria leucospilota</name>
    <dbReference type="NCBI Taxonomy" id="206669"/>
    <lineage>
        <taxon>Eukaryota</taxon>
        <taxon>Metazoa</taxon>
        <taxon>Echinodermata</taxon>
        <taxon>Eleutherozoa</taxon>
        <taxon>Echinozoa</taxon>
        <taxon>Holothuroidea</taxon>
        <taxon>Aspidochirotacea</taxon>
        <taxon>Aspidochirotida</taxon>
        <taxon>Holothuriidae</taxon>
        <taxon>Holothuria</taxon>
    </lineage>
</organism>
<dbReference type="OrthoDB" id="14717at2759"/>
<name>A0A9Q1BHX8_HOLLE</name>
<feature type="compositionally biased region" description="Basic residues" evidence="5">
    <location>
        <begin position="273"/>
        <end position="282"/>
    </location>
</feature>
<dbReference type="EMBL" id="JAIZAY010000016">
    <property type="protein sequence ID" value="KAJ8026823.1"/>
    <property type="molecule type" value="Genomic_DNA"/>
</dbReference>
<dbReference type="InterPro" id="IPR027417">
    <property type="entry name" value="P-loop_NTPase"/>
</dbReference>
<evidence type="ECO:0000256" key="5">
    <source>
        <dbReference type="SAM" id="MobiDB-lite"/>
    </source>
</evidence>
<feature type="binding site" evidence="3">
    <location>
        <begin position="24"/>
        <end position="31"/>
    </location>
    <ligand>
        <name>GTP</name>
        <dbReference type="ChEBI" id="CHEBI:37565"/>
    </ligand>
</feature>
<feature type="region of interest" description="Disordered" evidence="5">
    <location>
        <begin position="214"/>
        <end position="477"/>
    </location>
</feature>
<dbReference type="InterPro" id="IPR051995">
    <property type="entry name" value="Ciliary_GTPase"/>
</dbReference>
<dbReference type="SUPFAM" id="SSF52540">
    <property type="entry name" value="P-loop containing nucleoside triphosphate hydrolases"/>
    <property type="match status" value="1"/>
</dbReference>
<evidence type="ECO:0000256" key="2">
    <source>
        <dbReference type="ARBA" id="ARBA00023134"/>
    </source>
</evidence>
<feature type="compositionally biased region" description="Polar residues" evidence="5">
    <location>
        <begin position="328"/>
        <end position="363"/>
    </location>
</feature>
<feature type="binding site" evidence="4">
    <location>
        <position position="31"/>
    </location>
    <ligand>
        <name>Mg(2+)</name>
        <dbReference type="ChEBI" id="CHEBI:18420"/>
    </ligand>
</feature>
<evidence type="ECO:0000256" key="4">
    <source>
        <dbReference type="PIRSR" id="PIRSR606689-2"/>
    </source>
</evidence>
<dbReference type="AlphaFoldDB" id="A0A9Q1BHX8"/>
<evidence type="ECO:0000256" key="3">
    <source>
        <dbReference type="PIRSR" id="PIRSR606689-1"/>
    </source>
</evidence>
<feature type="compositionally biased region" description="Acidic residues" evidence="5">
    <location>
        <begin position="239"/>
        <end position="254"/>
    </location>
</feature>
<dbReference type="PROSITE" id="PS51417">
    <property type="entry name" value="ARF"/>
    <property type="match status" value="1"/>
</dbReference>
<dbReference type="GO" id="GO:0046872">
    <property type="term" value="F:metal ion binding"/>
    <property type="evidence" value="ECO:0007669"/>
    <property type="project" value="UniProtKB-KW"/>
</dbReference>
<dbReference type="PANTHER" id="PTHR46090">
    <property type="entry name" value="ADP-RIBOSYLATION FACTOR-LIKE PROTEIN 13B"/>
    <property type="match status" value="1"/>
</dbReference>
<dbReference type="PANTHER" id="PTHR46090:SF2">
    <property type="entry name" value="ADP-RIBOSYLATION FACTOR-LIKE PROTEIN 13B"/>
    <property type="match status" value="1"/>
</dbReference>
<gene>
    <name evidence="6" type="ORF">HOLleu_31768</name>
</gene>
<evidence type="ECO:0000313" key="6">
    <source>
        <dbReference type="EMBL" id="KAJ8026823.1"/>
    </source>
</evidence>
<keyword evidence="1 3" id="KW-0547">Nucleotide-binding</keyword>
<feature type="compositionally biased region" description="Basic residues" evidence="5">
    <location>
        <begin position="371"/>
        <end position="386"/>
    </location>
</feature>
<dbReference type="GO" id="GO:0060170">
    <property type="term" value="C:ciliary membrane"/>
    <property type="evidence" value="ECO:0007669"/>
    <property type="project" value="TreeGrafter"/>
</dbReference>
<dbReference type="GO" id="GO:0097500">
    <property type="term" value="P:receptor localization to non-motile cilium"/>
    <property type="evidence" value="ECO:0007669"/>
    <property type="project" value="TreeGrafter"/>
</dbReference>
<reference evidence="6" key="1">
    <citation type="submission" date="2021-10" db="EMBL/GenBank/DDBJ databases">
        <title>Tropical sea cucumber genome reveals ecological adaptation and Cuvierian tubules defense mechanism.</title>
        <authorList>
            <person name="Chen T."/>
        </authorList>
    </citation>
    <scope>NUCLEOTIDE SEQUENCE</scope>
    <source>
        <strain evidence="6">Nanhai2018</strain>
        <tissue evidence="6">Muscle</tissue>
    </source>
</reference>
<feature type="binding site" evidence="4">
    <location>
        <position position="48"/>
    </location>
    <ligand>
        <name>Mg(2+)</name>
        <dbReference type="ChEBI" id="CHEBI:18420"/>
    </ligand>
</feature>
<dbReference type="GO" id="GO:1905515">
    <property type="term" value="P:non-motile cilium assembly"/>
    <property type="evidence" value="ECO:0007669"/>
    <property type="project" value="TreeGrafter"/>
</dbReference>
<dbReference type="GO" id="GO:0097730">
    <property type="term" value="C:non-motile cilium"/>
    <property type="evidence" value="ECO:0007669"/>
    <property type="project" value="TreeGrafter"/>
</dbReference>
<proteinExistence type="predicted"/>
<keyword evidence="4" id="KW-0479">Metal-binding</keyword>
<dbReference type="GO" id="GO:0003924">
    <property type="term" value="F:GTPase activity"/>
    <property type="evidence" value="ECO:0007669"/>
    <property type="project" value="InterPro"/>
</dbReference>